<feature type="domain" description="Ferrous iron transport protein B C-terminal" evidence="2">
    <location>
        <begin position="252"/>
        <end position="299"/>
    </location>
</feature>
<feature type="transmembrane region" description="Helical" evidence="1">
    <location>
        <begin position="356"/>
        <end position="382"/>
    </location>
</feature>
<gene>
    <name evidence="4" type="ORF">GTO89_11235</name>
</gene>
<keyword evidence="5" id="KW-1185">Reference proteome</keyword>
<dbReference type="InterPro" id="IPR011640">
    <property type="entry name" value="Fe2_transport_prot_B_C"/>
</dbReference>
<feature type="transmembrane region" description="Helical" evidence="1">
    <location>
        <begin position="402"/>
        <end position="427"/>
    </location>
</feature>
<feature type="transmembrane region" description="Helical" evidence="1">
    <location>
        <begin position="439"/>
        <end position="464"/>
    </location>
</feature>
<evidence type="ECO:0000256" key="1">
    <source>
        <dbReference type="SAM" id="Phobius"/>
    </source>
</evidence>
<organism evidence="4 5">
    <name type="scientific">Heliomicrobium gestii</name>
    <name type="common">Heliobacterium gestii</name>
    <dbReference type="NCBI Taxonomy" id="2699"/>
    <lineage>
        <taxon>Bacteria</taxon>
        <taxon>Bacillati</taxon>
        <taxon>Bacillota</taxon>
        <taxon>Clostridia</taxon>
        <taxon>Eubacteriales</taxon>
        <taxon>Heliobacteriaceae</taxon>
        <taxon>Heliomicrobium</taxon>
    </lineage>
</organism>
<sequence>MLPTPSGEKERFHALSREARQIFGPAVADRIVGNIYRQAESIASEVVRHAPEGGRSWDHRLDDLLTSRWFGYPLMLALLTVIFWLTIEGANIPSAMIASVLFAGQDWLAELFTAAQAPLWLKGIIVDGVYRCLAWVVSVMLPPMAIFFPLFTLLEDLGYLPRVAFNMDRLFKLAGAHGKQALTMSMGFGCNAAGVVACRIIDSPREKIIAALTNNFVPCNGRFPTLIAVAGILSGGYLGATVGEGMGALLVAVLVVFGIAVTLIVSWGLSKTLLKGEASSFSLELPPFRKPQVGRVIVTSIFDRTLFVLWRAVKVAAPAGLVIWLLANIPAGEHSLLATAAAFFDPLGRALGLDGYILVAFLLGLPANEIVLPILVMGYLAQGSLVEMEEVSELAALFVDHGWTWLTAVNVMLFSLLHFPCATTLLTMGKETGSWRWPALSLVMNTALAMAVCFIVAQTARAFFSLV</sequence>
<dbReference type="OrthoDB" id="9809127at2"/>
<dbReference type="PANTHER" id="PTHR43185">
    <property type="entry name" value="FERROUS IRON TRANSPORT PROTEIN B"/>
    <property type="match status" value="1"/>
</dbReference>
<accession>A0A845LGR6</accession>
<dbReference type="Pfam" id="PF07664">
    <property type="entry name" value="FeoB_C"/>
    <property type="match status" value="1"/>
</dbReference>
<keyword evidence="1" id="KW-1133">Transmembrane helix</keyword>
<reference evidence="4 5" key="1">
    <citation type="submission" date="2020-01" db="EMBL/GenBank/DDBJ databases">
        <title>Whole genome sequence of Heliobacterium gestii DSM 11169.</title>
        <authorList>
            <person name="Kyndt J.A."/>
            <person name="Meyer T.E."/>
        </authorList>
    </citation>
    <scope>NUCLEOTIDE SEQUENCE [LARGE SCALE GENOMIC DNA]</scope>
    <source>
        <strain evidence="4 5">DSM 11169</strain>
    </source>
</reference>
<feature type="transmembrane region" description="Helical" evidence="1">
    <location>
        <begin position="181"/>
        <end position="202"/>
    </location>
</feature>
<feature type="transmembrane region" description="Helical" evidence="1">
    <location>
        <begin position="246"/>
        <end position="269"/>
    </location>
</feature>
<dbReference type="InterPro" id="IPR050860">
    <property type="entry name" value="FeoB_GTPase"/>
</dbReference>
<evidence type="ECO:0000259" key="2">
    <source>
        <dbReference type="Pfam" id="PF07664"/>
    </source>
</evidence>
<keyword evidence="1" id="KW-0472">Membrane</keyword>
<feature type="domain" description="Nucleoside transporter/FeoB GTPase Gate" evidence="3">
    <location>
        <begin position="138"/>
        <end position="232"/>
    </location>
</feature>
<dbReference type="EMBL" id="WXEX01000009">
    <property type="protein sequence ID" value="MZP43615.1"/>
    <property type="molecule type" value="Genomic_DNA"/>
</dbReference>
<dbReference type="PANTHER" id="PTHR43185:SF2">
    <property type="entry name" value="FERROUS IRON TRANSPORT PROTEIN B"/>
    <property type="match status" value="1"/>
</dbReference>
<feature type="transmembrane region" description="Helical" evidence="1">
    <location>
        <begin position="223"/>
        <end position="240"/>
    </location>
</feature>
<dbReference type="AlphaFoldDB" id="A0A845LGR6"/>
<comment type="caution">
    <text evidence="4">The sequence shown here is derived from an EMBL/GenBank/DDBJ whole genome shotgun (WGS) entry which is preliminary data.</text>
</comment>
<dbReference type="GO" id="GO:0005886">
    <property type="term" value="C:plasma membrane"/>
    <property type="evidence" value="ECO:0007669"/>
    <property type="project" value="TreeGrafter"/>
</dbReference>
<evidence type="ECO:0000259" key="3">
    <source>
        <dbReference type="Pfam" id="PF07670"/>
    </source>
</evidence>
<feature type="domain" description="Nucleoside transporter/FeoB GTPase Gate" evidence="3">
    <location>
        <begin position="309"/>
        <end position="435"/>
    </location>
</feature>
<dbReference type="InterPro" id="IPR011642">
    <property type="entry name" value="Gate_dom"/>
</dbReference>
<proteinExistence type="predicted"/>
<keyword evidence="1" id="KW-0812">Transmembrane</keyword>
<dbReference type="Pfam" id="PF07670">
    <property type="entry name" value="Gate"/>
    <property type="match status" value="2"/>
</dbReference>
<feature type="transmembrane region" description="Helical" evidence="1">
    <location>
        <begin position="132"/>
        <end position="154"/>
    </location>
</feature>
<protein>
    <submittedName>
        <fullName evidence="4">Ferrous iron transporter B</fullName>
    </submittedName>
</protein>
<dbReference type="Proteomes" id="UP000471031">
    <property type="component" value="Unassembled WGS sequence"/>
</dbReference>
<evidence type="ECO:0000313" key="5">
    <source>
        <dbReference type="Proteomes" id="UP000471031"/>
    </source>
</evidence>
<evidence type="ECO:0000313" key="4">
    <source>
        <dbReference type="EMBL" id="MZP43615.1"/>
    </source>
</evidence>
<name>A0A845LGR6_HELGE</name>
<feature type="transmembrane region" description="Helical" evidence="1">
    <location>
        <begin position="69"/>
        <end position="87"/>
    </location>
</feature>
<dbReference type="GO" id="GO:0015093">
    <property type="term" value="F:ferrous iron transmembrane transporter activity"/>
    <property type="evidence" value="ECO:0007669"/>
    <property type="project" value="InterPro"/>
</dbReference>